<sequence>MDEDDAREFRDVTSPRTITEEINGIVTSKTFYAYNQTLFGDRIVITERAASQDAEYGDPGNIRTTSEYYEENPGALTSDKIKTSQSSDGLMTTYEYVYGDYVEGLNPGDGVFTEGSGSYVRTLVTQGTVDNPEGIANKTTRSVSIANSVGNTLYSASQVFDGSAYQTIQWTEYSYDELGRAVRTDNSDGTYTETHWSCCAVESQTDATGVSTYYTLDDLKRPYMVTREGLNGDVTTTKTMDALGRTLSTTTEAGSLSQASSTIYDTAGRVASSTNQAGLVTTYAYENAGRTQTVTQPGGATRTTTRHLDGRTISTTGTAVTPQYYEYGVEDDGIQWTKVYTGSAGSAMWSKSYTDFLGRTIKTERPAFGGGTLVAENFYDEHGRLIRSSAPGRADSLYVYDELGNQTWSGLDVDGDGELTAASMDRLTESASEYAYISGDWWQESKQIIYAEANSAEQTETGVSRSRLTGLGAGLVGESVNIDMHGNQTTSLTTLDRDAHTQTREVDYPDSTINAISTSEYGLTVSSTDKTGLTYTFDYDAFGRRISATDPRTGTSTTHYDEDGRVDYVQDADGNTSRFYYDAETGRKIADENALGHFVRYAYNLKGQLVRQWGDATYPVEYGYDAYGRKTSMKTFRSTADFDGDEWPSDAGDGDATTWIYDEATGLLIQKLDDEYKGATYAYSAEGKLLTRTWARTDQGQPLTTTYDYDPATGEMILTDYSDSTPDIAFEYDRLGRQTSVTDGSGARTFTYNDYLQPESEAITGTVQAVITRAYDAMGRNAGFSTDADYALAYGYDGFGRFETVQYAVEGVAGSASYGYLANSGLLESVTMLEDGAATAVTTTYGYEPHRNVKTLVANQYGTEIISEYGYGYDALGRRTSVTNSGNAFDDQAFNLYEYNARNELTASNRYLGTSILDTASPVDDEARAYNYDPIGNRIAAQQDYDISTSAPITSTYVTNSLNQYESVTSAGESISLDYDDDGNLIHKDGVQYVFNCENRLVEVSPLAPVIGDTRVTFAYDYMGRRYQKQSFIYASGEWSLVSTSTSLWDGWNRIQEKVVLASDGSEEMTSYAWGLDLSQSLQGAGGVGGLIAVVDNDSAVDFYLYDANGNVGQLISAADGTINAHYEYDPFGRLLKSTGSKANQNPYRFSTKPMDQQTGLYYYGYRYLDVDLGRWVSRDPIEEDGGFNLYAFDNNTVNKYDVFGLWGEDVHRDRTIEWAQEVNITKEIADRIGEADIAIDTLHAPTVISNDTWGWHFNRSREGDSRLTHRDENIELARKACDNETDDPNLAAQYIGWALHPDQDWVAHGDYNRIQEAPTLQGAGFFERRFYWHNWGLPRRGSTGMPDDANMDADNSEDNGRATISAMRGPNGGHRTLSNGDVVFWVSYHSGNRRFNLTRTRTKKILQDFKSYVETQENACECRNAFGVTPCSIATLEEL</sequence>
<dbReference type="STRING" id="1121393.SAMN02745216_03610"/>
<accession>A0A1M6T692</accession>
<protein>
    <submittedName>
        <fullName evidence="1">RHS repeat-associated core domain-containing protein</fullName>
    </submittedName>
</protein>
<dbReference type="EMBL" id="FQZU01000026">
    <property type="protein sequence ID" value="SHK52379.1"/>
    <property type="molecule type" value="Genomic_DNA"/>
</dbReference>
<name>A0A1M6T692_9BACT</name>
<dbReference type="NCBIfam" id="TIGR03696">
    <property type="entry name" value="Rhs_assc_core"/>
    <property type="match status" value="1"/>
</dbReference>
<reference evidence="2" key="1">
    <citation type="submission" date="2016-11" db="EMBL/GenBank/DDBJ databases">
        <authorList>
            <person name="Varghese N."/>
            <person name="Submissions S."/>
        </authorList>
    </citation>
    <scope>NUCLEOTIDE SEQUENCE [LARGE SCALE GENOMIC DNA]</scope>
    <source>
        <strain evidence="2">DSM 16219</strain>
    </source>
</reference>
<dbReference type="RefSeq" id="WP_073477648.1">
    <property type="nucleotide sequence ID" value="NZ_FQZU01000026.1"/>
</dbReference>
<dbReference type="NCBIfam" id="TIGR01643">
    <property type="entry name" value="YD_repeat_2x"/>
    <property type="match status" value="2"/>
</dbReference>
<dbReference type="Gene3D" id="2.180.10.10">
    <property type="entry name" value="RHS repeat-associated core"/>
    <property type="match status" value="3"/>
</dbReference>
<dbReference type="InterPro" id="IPR031325">
    <property type="entry name" value="RHS_repeat"/>
</dbReference>
<dbReference type="InterPro" id="IPR022385">
    <property type="entry name" value="Rhs_assc_core"/>
</dbReference>
<organism evidence="1 2">
    <name type="scientific">Desulfatibacillum alkenivorans DSM 16219</name>
    <dbReference type="NCBI Taxonomy" id="1121393"/>
    <lineage>
        <taxon>Bacteria</taxon>
        <taxon>Pseudomonadati</taxon>
        <taxon>Thermodesulfobacteriota</taxon>
        <taxon>Desulfobacteria</taxon>
        <taxon>Desulfobacterales</taxon>
        <taxon>Desulfatibacillaceae</taxon>
        <taxon>Desulfatibacillum</taxon>
    </lineage>
</organism>
<dbReference type="InterPro" id="IPR050708">
    <property type="entry name" value="T6SS_VgrG/RHS"/>
</dbReference>
<proteinExistence type="predicted"/>
<dbReference type="OrthoDB" id="173976at2"/>
<dbReference type="InterPro" id="IPR006530">
    <property type="entry name" value="YD"/>
</dbReference>
<gene>
    <name evidence="1" type="ORF">SAMN02745216_03610</name>
</gene>
<dbReference type="PANTHER" id="PTHR32305">
    <property type="match status" value="1"/>
</dbReference>
<dbReference type="Pfam" id="PF05593">
    <property type="entry name" value="RHS_repeat"/>
    <property type="match status" value="2"/>
</dbReference>
<evidence type="ECO:0000313" key="1">
    <source>
        <dbReference type="EMBL" id="SHK52379.1"/>
    </source>
</evidence>
<evidence type="ECO:0000313" key="2">
    <source>
        <dbReference type="Proteomes" id="UP000183994"/>
    </source>
</evidence>
<dbReference type="Proteomes" id="UP000183994">
    <property type="component" value="Unassembled WGS sequence"/>
</dbReference>
<keyword evidence="2" id="KW-1185">Reference proteome</keyword>
<dbReference type="PANTHER" id="PTHR32305:SF15">
    <property type="entry name" value="PROTEIN RHSA-RELATED"/>
    <property type="match status" value="1"/>
</dbReference>